<organism evidence="2 3">
    <name type="scientific">Gracilibacillus dipsosauri</name>
    <dbReference type="NCBI Taxonomy" id="178340"/>
    <lineage>
        <taxon>Bacteria</taxon>
        <taxon>Bacillati</taxon>
        <taxon>Bacillota</taxon>
        <taxon>Bacilli</taxon>
        <taxon>Bacillales</taxon>
        <taxon>Bacillaceae</taxon>
        <taxon>Gracilibacillus</taxon>
    </lineage>
</organism>
<keyword evidence="1" id="KW-0472">Membrane</keyword>
<feature type="transmembrane region" description="Helical" evidence="1">
    <location>
        <begin position="69"/>
        <end position="97"/>
    </location>
</feature>
<proteinExistence type="predicted"/>
<dbReference type="Pfam" id="PF05437">
    <property type="entry name" value="AzlD"/>
    <property type="match status" value="1"/>
</dbReference>
<reference evidence="2 3" key="1">
    <citation type="submission" date="2018-05" db="EMBL/GenBank/DDBJ databases">
        <title>Genomic analysis of Gracilibacillus dipsosauri DD1 reveals novel features of a salt-tolerant amylase.</title>
        <authorList>
            <person name="Deutch C.E."/>
            <person name="Yang S."/>
        </authorList>
    </citation>
    <scope>NUCLEOTIDE SEQUENCE [LARGE SCALE GENOMIC DNA]</scope>
    <source>
        <strain evidence="2 3">DD1</strain>
    </source>
</reference>
<dbReference type="RefSeq" id="WP_109985523.1">
    <property type="nucleotide sequence ID" value="NZ_QGTD01000020.1"/>
</dbReference>
<dbReference type="AlphaFoldDB" id="A0A317KUG3"/>
<keyword evidence="3" id="KW-1185">Reference proteome</keyword>
<evidence type="ECO:0000256" key="1">
    <source>
        <dbReference type="SAM" id="Phobius"/>
    </source>
</evidence>
<name>A0A317KUG3_9BACI</name>
<feature type="transmembrane region" description="Helical" evidence="1">
    <location>
        <begin position="39"/>
        <end position="57"/>
    </location>
</feature>
<feature type="transmembrane region" description="Helical" evidence="1">
    <location>
        <begin position="6"/>
        <end position="27"/>
    </location>
</feature>
<dbReference type="Proteomes" id="UP000245624">
    <property type="component" value="Unassembled WGS sequence"/>
</dbReference>
<dbReference type="EMBL" id="QGTD01000020">
    <property type="protein sequence ID" value="PWU66784.1"/>
    <property type="molecule type" value="Genomic_DNA"/>
</dbReference>
<evidence type="ECO:0000313" key="2">
    <source>
        <dbReference type="EMBL" id="PWU66784.1"/>
    </source>
</evidence>
<comment type="caution">
    <text evidence="2">The sequence shown here is derived from an EMBL/GenBank/DDBJ whole genome shotgun (WGS) entry which is preliminary data.</text>
</comment>
<gene>
    <name evidence="2" type="ORF">DLJ74_18090</name>
</gene>
<accession>A0A317KUG3</accession>
<dbReference type="OrthoDB" id="9811308at2"/>
<sequence>MIWVIIIGMALVTIIPRIIPAFIVDLIHFPEWVNKWLKAIPYAALGALIFPGILSVIPDKPFVGLVAGVAAILLAWFRVHIIFVVLLSILTVVVLTISVG</sequence>
<keyword evidence="1" id="KW-1133">Transmembrane helix</keyword>
<keyword evidence="1" id="KW-0812">Transmembrane</keyword>
<protein>
    <submittedName>
        <fullName evidence="2">Branched-chain amino acid transporter</fullName>
    </submittedName>
</protein>
<evidence type="ECO:0000313" key="3">
    <source>
        <dbReference type="Proteomes" id="UP000245624"/>
    </source>
</evidence>
<dbReference type="InterPro" id="IPR008407">
    <property type="entry name" value="Brnchd-chn_aa_trnsp_AzlD"/>
</dbReference>